<sequence length="670" mass="70129">MTSSQRPPLFALTDSDPTRIGSFDIHGRLGAGGMGVVYGGTDGHGRWVALKLIRGEFADDPEFRDRFAREVELMRRVGSRCIAPVIAADTTRQGQPWYASPYVAGPTLHHRVKHNGALEPGLTQGMAVGLAEAIAAIHAAGVVHRDLKPANVILAADGPKVLDFGIARAVDESAITRTGGVVGSPGWMSPERFRGHTGPEADVFAWGALVAYAATGRAPFGTGTAETLMYRVLNEHPDLTGLPTELAESVTRALAKDPAARPGSTTLVPMVATSYGHTPDSEAADTAATIINHTWTPRPPHRDARTASPGPGPSPAPPGSPDPARPPTPPTSPPPNRVPGPAVPPPIPPAARPRPRARVVIPAVLGALVVIVGVGLAVPNIVTRSSPEGPPDSDTTSGSTSDASHPALAQLAEEDVLHIGIAEAEPYSYLDDSGEATGRAPEVARSVFEELGVTDVEASAMEFSALETALVAQEVDVAASDQVITPERCESVVYSEPYAQLRTGFMARDDGSVELSEDGDPGFAEIADAGLELGVVAGTPEEQWAQDEGVDTGDLTTADTSNTLLEHLVAGDVDVIAGDSIFLRWQQEQHPDGDDLSIVGSYAPPDPDTGHPMLVALAFSQENSDLAAAANERLNELTDSEMLGITEEFGMTEDELPPPDLTAEDVCSDT</sequence>
<feature type="region of interest" description="Disordered" evidence="6">
    <location>
        <begin position="293"/>
        <end position="353"/>
    </location>
</feature>
<gene>
    <name evidence="8" type="ORF">F4561_004147</name>
</gene>
<feature type="compositionally biased region" description="Pro residues" evidence="6">
    <location>
        <begin position="310"/>
        <end position="352"/>
    </location>
</feature>
<dbReference type="PANTHER" id="PTHR43289">
    <property type="entry name" value="MITOGEN-ACTIVATED PROTEIN KINASE KINASE KINASE 20-RELATED"/>
    <property type="match status" value="1"/>
</dbReference>
<evidence type="ECO:0000256" key="1">
    <source>
        <dbReference type="ARBA" id="ARBA00022679"/>
    </source>
</evidence>
<feature type="region of interest" description="Disordered" evidence="6">
    <location>
        <begin position="649"/>
        <end position="670"/>
    </location>
</feature>
<comment type="caution">
    <text evidence="8">The sequence shown here is derived from an EMBL/GenBank/DDBJ whole genome shotgun (WGS) entry which is preliminary data.</text>
</comment>
<evidence type="ECO:0000313" key="8">
    <source>
        <dbReference type="EMBL" id="MBB4933327.1"/>
    </source>
</evidence>
<evidence type="ECO:0000256" key="3">
    <source>
        <dbReference type="ARBA" id="ARBA00022777"/>
    </source>
</evidence>
<dbReference type="CDD" id="cd14014">
    <property type="entry name" value="STKc_PknB_like"/>
    <property type="match status" value="1"/>
</dbReference>
<dbReference type="SUPFAM" id="SSF53850">
    <property type="entry name" value="Periplasmic binding protein-like II"/>
    <property type="match status" value="1"/>
</dbReference>
<dbReference type="Gene3D" id="1.10.510.10">
    <property type="entry name" value="Transferase(Phosphotransferase) domain 1"/>
    <property type="match status" value="1"/>
</dbReference>
<reference evidence="8 9" key="1">
    <citation type="submission" date="2020-08" db="EMBL/GenBank/DDBJ databases">
        <title>Sequencing the genomes of 1000 actinobacteria strains.</title>
        <authorList>
            <person name="Klenk H.-P."/>
        </authorList>
    </citation>
    <scope>NUCLEOTIDE SEQUENCE [LARGE SCALE GENOMIC DNA]</scope>
    <source>
        <strain evidence="8 9">DSM 102030</strain>
    </source>
</reference>
<feature type="domain" description="Protein kinase" evidence="7">
    <location>
        <begin position="23"/>
        <end position="271"/>
    </location>
</feature>
<keyword evidence="8" id="KW-0723">Serine/threonine-protein kinase</keyword>
<feature type="compositionally biased region" description="Acidic residues" evidence="6">
    <location>
        <begin position="650"/>
        <end position="670"/>
    </location>
</feature>
<dbReference type="InterPro" id="IPR000719">
    <property type="entry name" value="Prot_kinase_dom"/>
</dbReference>
<dbReference type="Proteomes" id="UP000523007">
    <property type="component" value="Unassembled WGS sequence"/>
</dbReference>
<keyword evidence="1" id="KW-0808">Transferase</keyword>
<keyword evidence="3 8" id="KW-0418">Kinase</keyword>
<evidence type="ECO:0000259" key="7">
    <source>
        <dbReference type="PROSITE" id="PS50011"/>
    </source>
</evidence>
<organism evidence="8 9">
    <name type="scientific">Lipingzhangella halophila</name>
    <dbReference type="NCBI Taxonomy" id="1783352"/>
    <lineage>
        <taxon>Bacteria</taxon>
        <taxon>Bacillati</taxon>
        <taxon>Actinomycetota</taxon>
        <taxon>Actinomycetes</taxon>
        <taxon>Streptosporangiales</taxon>
        <taxon>Nocardiopsidaceae</taxon>
        <taxon>Lipingzhangella</taxon>
    </lineage>
</organism>
<accession>A0A7W7W3R7</accession>
<feature type="region of interest" description="Disordered" evidence="6">
    <location>
        <begin position="382"/>
        <end position="405"/>
    </location>
</feature>
<dbReference type="GO" id="GO:0005524">
    <property type="term" value="F:ATP binding"/>
    <property type="evidence" value="ECO:0007669"/>
    <property type="project" value="UniProtKB-UniRule"/>
</dbReference>
<feature type="compositionally biased region" description="Low complexity" evidence="6">
    <location>
        <begin position="392"/>
        <end position="402"/>
    </location>
</feature>
<evidence type="ECO:0000256" key="6">
    <source>
        <dbReference type="SAM" id="MobiDB-lite"/>
    </source>
</evidence>
<dbReference type="Gene3D" id="3.30.200.20">
    <property type="entry name" value="Phosphorylase Kinase, domain 1"/>
    <property type="match status" value="1"/>
</dbReference>
<dbReference type="SMART" id="SM00062">
    <property type="entry name" value="PBPb"/>
    <property type="match status" value="1"/>
</dbReference>
<dbReference type="InterPro" id="IPR001638">
    <property type="entry name" value="Solute-binding_3/MltF_N"/>
</dbReference>
<dbReference type="PROSITE" id="PS50011">
    <property type="entry name" value="PROTEIN_KINASE_DOM"/>
    <property type="match status" value="1"/>
</dbReference>
<dbReference type="AlphaFoldDB" id="A0A7W7W3R7"/>
<name>A0A7W7W3R7_9ACTN</name>
<keyword evidence="2 5" id="KW-0547">Nucleotide-binding</keyword>
<dbReference type="InterPro" id="IPR008271">
    <property type="entry name" value="Ser/Thr_kinase_AS"/>
</dbReference>
<feature type="binding site" evidence="5">
    <location>
        <position position="51"/>
    </location>
    <ligand>
        <name>ATP</name>
        <dbReference type="ChEBI" id="CHEBI:30616"/>
    </ligand>
</feature>
<dbReference type="PANTHER" id="PTHR43289:SF34">
    <property type="entry name" value="SERINE_THREONINE-PROTEIN KINASE YBDM-RELATED"/>
    <property type="match status" value="1"/>
</dbReference>
<dbReference type="PROSITE" id="PS00107">
    <property type="entry name" value="PROTEIN_KINASE_ATP"/>
    <property type="match status" value="1"/>
</dbReference>
<dbReference type="PROSITE" id="PS00108">
    <property type="entry name" value="PROTEIN_KINASE_ST"/>
    <property type="match status" value="1"/>
</dbReference>
<dbReference type="SUPFAM" id="SSF56112">
    <property type="entry name" value="Protein kinase-like (PK-like)"/>
    <property type="match status" value="1"/>
</dbReference>
<evidence type="ECO:0000256" key="4">
    <source>
        <dbReference type="ARBA" id="ARBA00022840"/>
    </source>
</evidence>
<dbReference type="RefSeq" id="WP_184580953.1">
    <property type="nucleotide sequence ID" value="NZ_JACHJT010000001.1"/>
</dbReference>
<dbReference type="GO" id="GO:0004674">
    <property type="term" value="F:protein serine/threonine kinase activity"/>
    <property type="evidence" value="ECO:0007669"/>
    <property type="project" value="UniProtKB-KW"/>
</dbReference>
<evidence type="ECO:0000256" key="5">
    <source>
        <dbReference type="PROSITE-ProRule" id="PRU10141"/>
    </source>
</evidence>
<evidence type="ECO:0000256" key="2">
    <source>
        <dbReference type="ARBA" id="ARBA00022741"/>
    </source>
</evidence>
<dbReference type="Pfam" id="PF00069">
    <property type="entry name" value="Pkinase"/>
    <property type="match status" value="1"/>
</dbReference>
<protein>
    <submittedName>
        <fullName evidence="8">Serine/threonine protein kinase</fullName>
    </submittedName>
</protein>
<dbReference type="EMBL" id="JACHJT010000001">
    <property type="protein sequence ID" value="MBB4933327.1"/>
    <property type="molecule type" value="Genomic_DNA"/>
</dbReference>
<evidence type="ECO:0000313" key="9">
    <source>
        <dbReference type="Proteomes" id="UP000523007"/>
    </source>
</evidence>
<keyword evidence="9" id="KW-1185">Reference proteome</keyword>
<keyword evidence="4 5" id="KW-0067">ATP-binding</keyword>
<dbReference type="SMART" id="SM00220">
    <property type="entry name" value="S_TKc"/>
    <property type="match status" value="1"/>
</dbReference>
<dbReference type="Pfam" id="PF00497">
    <property type="entry name" value="SBP_bac_3"/>
    <property type="match status" value="1"/>
</dbReference>
<dbReference type="InterPro" id="IPR017441">
    <property type="entry name" value="Protein_kinase_ATP_BS"/>
</dbReference>
<proteinExistence type="predicted"/>
<dbReference type="Gene3D" id="3.40.190.10">
    <property type="entry name" value="Periplasmic binding protein-like II"/>
    <property type="match status" value="2"/>
</dbReference>
<dbReference type="InterPro" id="IPR011009">
    <property type="entry name" value="Kinase-like_dom_sf"/>
</dbReference>